<accession>A0A0J1BBQ5</accession>
<organism evidence="1 2">
    <name type="scientific">Rhodopirellula islandica</name>
    <dbReference type="NCBI Taxonomy" id="595434"/>
    <lineage>
        <taxon>Bacteria</taxon>
        <taxon>Pseudomonadati</taxon>
        <taxon>Planctomycetota</taxon>
        <taxon>Planctomycetia</taxon>
        <taxon>Pirellulales</taxon>
        <taxon>Pirellulaceae</taxon>
        <taxon>Rhodopirellula</taxon>
    </lineage>
</organism>
<dbReference type="EMBL" id="LECT01000029">
    <property type="protein sequence ID" value="KLU04075.1"/>
    <property type="molecule type" value="Genomic_DNA"/>
</dbReference>
<evidence type="ECO:0000313" key="1">
    <source>
        <dbReference type="EMBL" id="KLU04075.1"/>
    </source>
</evidence>
<sequence length="68" mass="7665">MNETMNTSAKFAARDTIDSLPDGASWDEVLYRLYIRQKIESGLATAESARLVGTETVREQWNQTRNAS</sequence>
<keyword evidence="2" id="KW-1185">Reference proteome</keyword>
<proteinExistence type="predicted"/>
<name>A0A0J1BBQ5_RHOIS</name>
<dbReference type="OrthoDB" id="5422155at2"/>
<dbReference type="STRING" id="595434.RISK_003661"/>
<dbReference type="PATRIC" id="fig|595434.4.peg.3487"/>
<evidence type="ECO:0000313" key="2">
    <source>
        <dbReference type="Proteomes" id="UP000036367"/>
    </source>
</evidence>
<reference evidence="1" key="1">
    <citation type="submission" date="2015-05" db="EMBL/GenBank/DDBJ databases">
        <title>Permanent draft genome of Rhodopirellula islandicus K833.</title>
        <authorList>
            <person name="Kizina J."/>
            <person name="Richter M."/>
            <person name="Glockner F.O."/>
            <person name="Harder J."/>
        </authorList>
    </citation>
    <scope>NUCLEOTIDE SEQUENCE [LARGE SCALE GENOMIC DNA]</scope>
    <source>
        <strain evidence="1">K833</strain>
    </source>
</reference>
<dbReference type="AlphaFoldDB" id="A0A0J1BBQ5"/>
<dbReference type="Proteomes" id="UP000036367">
    <property type="component" value="Unassembled WGS sequence"/>
</dbReference>
<protein>
    <submittedName>
        <fullName evidence="1">Uncharacterized protein</fullName>
    </submittedName>
</protein>
<gene>
    <name evidence="1" type="ORF">RISK_003661</name>
</gene>
<comment type="caution">
    <text evidence="1">The sequence shown here is derived from an EMBL/GenBank/DDBJ whole genome shotgun (WGS) entry which is preliminary data.</text>
</comment>